<dbReference type="Pfam" id="PF26639">
    <property type="entry name" value="Het-6_barrel"/>
    <property type="match status" value="1"/>
</dbReference>
<dbReference type="OMA" id="LIWDTDF"/>
<proteinExistence type="predicted"/>
<dbReference type="InterPro" id="IPR010730">
    <property type="entry name" value="HET"/>
</dbReference>
<accession>C7YL17</accession>
<feature type="domain" description="Heterokaryon incompatibility" evidence="1">
    <location>
        <begin position="90"/>
        <end position="267"/>
    </location>
</feature>
<dbReference type="PANTHER" id="PTHR24148">
    <property type="entry name" value="ANKYRIN REPEAT DOMAIN-CONTAINING PROTEIN 39 HOMOLOG-RELATED"/>
    <property type="match status" value="1"/>
</dbReference>
<dbReference type="PANTHER" id="PTHR24148:SF64">
    <property type="entry name" value="HETEROKARYON INCOMPATIBILITY DOMAIN-CONTAINING PROTEIN"/>
    <property type="match status" value="1"/>
</dbReference>
<keyword evidence="3" id="KW-1185">Reference proteome</keyword>
<dbReference type="eggNOG" id="ENOG502SHSN">
    <property type="taxonomic scope" value="Eukaryota"/>
</dbReference>
<dbReference type="Pfam" id="PF06985">
    <property type="entry name" value="HET"/>
    <property type="match status" value="1"/>
</dbReference>
<dbReference type="InterPro" id="IPR052895">
    <property type="entry name" value="HetReg/Transcr_Mod"/>
</dbReference>
<gene>
    <name evidence="2" type="ORF">NECHADRAFT_77370</name>
</gene>
<dbReference type="OrthoDB" id="4476201at2759"/>
<dbReference type="InParanoid" id="C7YL17"/>
<sequence>MNLNTALLLFDQAKLAGGSTAEFAGNAVIGLLQKVKFSRKKIPNFQYRDQIQADKIRLFRFVRDPACDPNISDVVLSLETHEIGPTCPSYVALSYTWGPPKLAAFFTRNQYSDLEKKALWIDRCRFEVMPNLYDALAHVRDLYPPGTLFWADAICINQEDSDEKLQQIRIMDHVYGGAAKTVVWLGKKSHDIARAVSILNRNAEAARRGTIELLRTHGEGQYTEPIFITDTTAFSRFGVTPLSHQDWKSLAELFSRRWFGRAWMVQEVALSNHVEVLCGDISLDWDALAWFASFACLTHTAMSMVQFYPSNTDFLFMSLGLTVTVSLQLARLWTGKTSSEALDLVKELDFMAGLEENGPGSVLLKLVFGCYGFTATKRRDKFYAFHGILHAITGFDYAEHPDFTPDYSTSTTEEAVCMRMCRAIIEETGTLNLITLAGEAGYNVLFPRLDPLPSWVPDLQPFRQAIPLLSPNFRRTRGYDSGGSQIPPAMKPVFDPSNPNKLWVYAKKLGTVRAVGNSWEEMSTRSQMKETFQMLKSLPSIYAPTGQHITEAFWRVLLTDSDMAQRPAHDNLRGHFRDWLMYKILNLFLDRVDSFANRRANPVEERIKFFQEYSEMEDLATNDPTGIIPSETEVQRRLVQIGHPAGGQTIFVPRETKTQTLDLWKTSSHRFVPFALYYANFKRVFALDSGYLGSGPQDLEVGRSVWLLSGCPTPLILREVGGESFKVFGEAYVHGAMFGEAISAGMRWDKICLV</sequence>
<dbReference type="KEGG" id="nhe:NECHADRAFT_77370"/>
<dbReference type="VEuPathDB" id="FungiDB:NECHADRAFT_77370"/>
<dbReference type="STRING" id="660122.C7YL17"/>
<dbReference type="HOGENOM" id="CLU_004184_7_2_1"/>
<dbReference type="GeneID" id="9670960"/>
<dbReference type="Proteomes" id="UP000005206">
    <property type="component" value="Chromosome 3"/>
</dbReference>
<evidence type="ECO:0000313" key="2">
    <source>
        <dbReference type="EMBL" id="EEU47176.1"/>
    </source>
</evidence>
<name>C7YL17_FUSV7</name>
<dbReference type="RefSeq" id="XP_003052889.1">
    <property type="nucleotide sequence ID" value="XM_003052843.1"/>
</dbReference>
<organism evidence="2 3">
    <name type="scientific">Fusarium vanettenii (strain ATCC MYA-4622 / CBS 123669 / FGSC 9596 / NRRL 45880 / 77-13-4)</name>
    <name type="common">Fusarium solani subsp. pisi</name>
    <dbReference type="NCBI Taxonomy" id="660122"/>
    <lineage>
        <taxon>Eukaryota</taxon>
        <taxon>Fungi</taxon>
        <taxon>Dikarya</taxon>
        <taxon>Ascomycota</taxon>
        <taxon>Pezizomycotina</taxon>
        <taxon>Sordariomycetes</taxon>
        <taxon>Hypocreomycetidae</taxon>
        <taxon>Hypocreales</taxon>
        <taxon>Nectriaceae</taxon>
        <taxon>Fusarium</taxon>
        <taxon>Fusarium solani species complex</taxon>
        <taxon>Fusarium vanettenii</taxon>
    </lineage>
</organism>
<dbReference type="AlphaFoldDB" id="C7YL17"/>
<evidence type="ECO:0000313" key="3">
    <source>
        <dbReference type="Proteomes" id="UP000005206"/>
    </source>
</evidence>
<reference evidence="2 3" key="1">
    <citation type="journal article" date="2009" name="PLoS Genet.">
        <title>The genome of Nectria haematococca: contribution of supernumerary chromosomes to gene expansion.</title>
        <authorList>
            <person name="Coleman J.J."/>
            <person name="Rounsley S.D."/>
            <person name="Rodriguez-Carres M."/>
            <person name="Kuo A."/>
            <person name="Wasmann C.C."/>
            <person name="Grimwood J."/>
            <person name="Schmutz J."/>
            <person name="Taga M."/>
            <person name="White G.J."/>
            <person name="Zhou S."/>
            <person name="Schwartz D.C."/>
            <person name="Freitag M."/>
            <person name="Ma L.J."/>
            <person name="Danchin E.G."/>
            <person name="Henrissat B."/>
            <person name="Coutinho P.M."/>
            <person name="Nelson D.R."/>
            <person name="Straney D."/>
            <person name="Napoli C.A."/>
            <person name="Barker B.M."/>
            <person name="Gribskov M."/>
            <person name="Rep M."/>
            <person name="Kroken S."/>
            <person name="Molnar I."/>
            <person name="Rensing C."/>
            <person name="Kennell J.C."/>
            <person name="Zamora J."/>
            <person name="Farman M.L."/>
            <person name="Selker E.U."/>
            <person name="Salamov A."/>
            <person name="Shapiro H."/>
            <person name="Pangilinan J."/>
            <person name="Lindquist E."/>
            <person name="Lamers C."/>
            <person name="Grigoriev I.V."/>
            <person name="Geiser D.M."/>
            <person name="Covert S.F."/>
            <person name="Temporini E."/>
            <person name="Vanetten H.D."/>
        </authorList>
    </citation>
    <scope>NUCLEOTIDE SEQUENCE [LARGE SCALE GENOMIC DNA]</scope>
    <source>
        <strain evidence="3">ATCC MYA-4622 / CBS 123669 / FGSC 9596 / NRRL 45880 / 77-13-4</strain>
    </source>
</reference>
<protein>
    <recommendedName>
        <fullName evidence="1">Heterokaryon incompatibility domain-containing protein</fullName>
    </recommendedName>
</protein>
<evidence type="ECO:0000259" key="1">
    <source>
        <dbReference type="Pfam" id="PF06985"/>
    </source>
</evidence>
<dbReference type="EMBL" id="GG698897">
    <property type="protein sequence ID" value="EEU47176.1"/>
    <property type="molecule type" value="Genomic_DNA"/>
</dbReference>